<name>A0A9J5XDE2_SOLCO</name>
<accession>A0A9J5XDE2</accession>
<proteinExistence type="predicted"/>
<evidence type="ECO:0000313" key="1">
    <source>
        <dbReference type="EMBL" id="KAG5586425.1"/>
    </source>
</evidence>
<reference evidence="1 2" key="1">
    <citation type="submission" date="2020-09" db="EMBL/GenBank/DDBJ databases">
        <title>De no assembly of potato wild relative species, Solanum commersonii.</title>
        <authorList>
            <person name="Cho K."/>
        </authorList>
    </citation>
    <scope>NUCLEOTIDE SEQUENCE [LARGE SCALE GENOMIC DNA]</scope>
    <source>
        <strain evidence="1">LZ3.2</strain>
        <tissue evidence="1">Leaf</tissue>
    </source>
</reference>
<evidence type="ECO:0000313" key="2">
    <source>
        <dbReference type="Proteomes" id="UP000824120"/>
    </source>
</evidence>
<gene>
    <name evidence="1" type="ORF">H5410_046859</name>
</gene>
<dbReference type="Proteomes" id="UP000824120">
    <property type="component" value="Chromosome 9"/>
</dbReference>
<dbReference type="AlphaFoldDB" id="A0A9J5XDE2"/>
<dbReference type="EMBL" id="JACXVP010000009">
    <property type="protein sequence ID" value="KAG5586425.1"/>
    <property type="molecule type" value="Genomic_DNA"/>
</dbReference>
<organism evidence="1 2">
    <name type="scientific">Solanum commersonii</name>
    <name type="common">Commerson's wild potato</name>
    <name type="synonym">Commerson's nightshade</name>
    <dbReference type="NCBI Taxonomy" id="4109"/>
    <lineage>
        <taxon>Eukaryota</taxon>
        <taxon>Viridiplantae</taxon>
        <taxon>Streptophyta</taxon>
        <taxon>Embryophyta</taxon>
        <taxon>Tracheophyta</taxon>
        <taxon>Spermatophyta</taxon>
        <taxon>Magnoliopsida</taxon>
        <taxon>eudicotyledons</taxon>
        <taxon>Gunneridae</taxon>
        <taxon>Pentapetalae</taxon>
        <taxon>asterids</taxon>
        <taxon>lamiids</taxon>
        <taxon>Solanales</taxon>
        <taxon>Solanaceae</taxon>
        <taxon>Solanoideae</taxon>
        <taxon>Solaneae</taxon>
        <taxon>Solanum</taxon>
    </lineage>
</organism>
<protein>
    <submittedName>
        <fullName evidence="1">Uncharacterized protein</fullName>
    </submittedName>
</protein>
<sequence>MYDSTHRVALIFQSTLFSAYLRAQRSFKACNGDECKDQLIELTGQVLVVTKHIFKKISPHMAFNTIIKQDSTIFS</sequence>
<comment type="caution">
    <text evidence="1">The sequence shown here is derived from an EMBL/GenBank/DDBJ whole genome shotgun (WGS) entry which is preliminary data.</text>
</comment>
<keyword evidence="2" id="KW-1185">Reference proteome</keyword>